<keyword evidence="6" id="KW-0732">Signal</keyword>
<evidence type="ECO:0000313" key="8">
    <source>
        <dbReference type="EMBL" id="OAM31078.1"/>
    </source>
</evidence>
<organism evidence="8 9">
    <name type="scientific">Eikenella longinqua</name>
    <dbReference type="NCBI Taxonomy" id="1795827"/>
    <lineage>
        <taxon>Bacteria</taxon>
        <taxon>Pseudomonadati</taxon>
        <taxon>Pseudomonadota</taxon>
        <taxon>Betaproteobacteria</taxon>
        <taxon>Neisseriales</taxon>
        <taxon>Neisseriaceae</taxon>
        <taxon>Eikenella</taxon>
    </lineage>
</organism>
<evidence type="ECO:0000256" key="5">
    <source>
        <dbReference type="SAM" id="MobiDB-lite"/>
    </source>
</evidence>
<feature type="compositionally biased region" description="Low complexity" evidence="5">
    <location>
        <begin position="50"/>
        <end position="72"/>
    </location>
</feature>
<dbReference type="RefSeq" id="WP_067589733.1">
    <property type="nucleotide sequence ID" value="NZ_LXSL01000011.1"/>
</dbReference>
<reference evidence="9" key="1">
    <citation type="submission" date="2016-05" db="EMBL/GenBank/DDBJ databases">
        <title>Draft genome of Corynebacterium afermentans subsp. afermentans LCDC 88199T.</title>
        <authorList>
            <person name="Bernier A.-M."/>
            <person name="Bernard K."/>
        </authorList>
    </citation>
    <scope>NUCLEOTIDE SEQUENCE [LARGE SCALE GENOMIC DNA]</scope>
    <source>
        <strain evidence="9">NML02-A-017</strain>
    </source>
</reference>
<accession>A0A1A9S2T3</accession>
<evidence type="ECO:0000313" key="9">
    <source>
        <dbReference type="Proteomes" id="UP000077885"/>
    </source>
</evidence>
<evidence type="ECO:0000256" key="4">
    <source>
        <dbReference type="ARBA" id="ARBA00022807"/>
    </source>
</evidence>
<feature type="region of interest" description="Disordered" evidence="5">
    <location>
        <begin position="43"/>
        <end position="75"/>
    </location>
</feature>
<feature type="domain" description="NlpC/P60" evidence="7">
    <location>
        <begin position="73"/>
        <end position="196"/>
    </location>
</feature>
<keyword evidence="4" id="KW-0788">Thiol protease</keyword>
<dbReference type="EMBL" id="LXSL01000011">
    <property type="protein sequence ID" value="OAM31078.1"/>
    <property type="molecule type" value="Genomic_DNA"/>
</dbReference>
<evidence type="ECO:0000256" key="2">
    <source>
        <dbReference type="ARBA" id="ARBA00022670"/>
    </source>
</evidence>
<feature type="chain" id="PRO_5008396441" evidence="6">
    <location>
        <begin position="26"/>
        <end position="203"/>
    </location>
</feature>
<evidence type="ECO:0000256" key="6">
    <source>
        <dbReference type="SAM" id="SignalP"/>
    </source>
</evidence>
<dbReference type="PROSITE" id="PS51935">
    <property type="entry name" value="NLPC_P60"/>
    <property type="match status" value="1"/>
</dbReference>
<dbReference type="Pfam" id="PF00877">
    <property type="entry name" value="NLPC_P60"/>
    <property type="match status" value="1"/>
</dbReference>
<dbReference type="GO" id="GO:0006508">
    <property type="term" value="P:proteolysis"/>
    <property type="evidence" value="ECO:0007669"/>
    <property type="project" value="UniProtKB-KW"/>
</dbReference>
<evidence type="ECO:0000259" key="7">
    <source>
        <dbReference type="PROSITE" id="PS51935"/>
    </source>
</evidence>
<comment type="caution">
    <text evidence="8">The sequence shown here is derived from an EMBL/GenBank/DDBJ whole genome shotgun (WGS) entry which is preliminary data.</text>
</comment>
<keyword evidence="9" id="KW-1185">Reference proteome</keyword>
<dbReference type="InterPro" id="IPR051202">
    <property type="entry name" value="Peptidase_C40"/>
</dbReference>
<comment type="similarity">
    <text evidence="1">Belongs to the peptidase C40 family.</text>
</comment>
<name>A0A1A9S2T3_9NEIS</name>
<evidence type="ECO:0000256" key="3">
    <source>
        <dbReference type="ARBA" id="ARBA00022801"/>
    </source>
</evidence>
<dbReference type="PANTHER" id="PTHR47053">
    <property type="entry name" value="MUREIN DD-ENDOPEPTIDASE MEPH-RELATED"/>
    <property type="match status" value="1"/>
</dbReference>
<dbReference type="Proteomes" id="UP000077885">
    <property type="component" value="Unassembled WGS sequence"/>
</dbReference>
<evidence type="ECO:0000256" key="1">
    <source>
        <dbReference type="ARBA" id="ARBA00007074"/>
    </source>
</evidence>
<dbReference type="Gene3D" id="3.90.1720.10">
    <property type="entry name" value="endopeptidase domain like (from Nostoc punctiforme)"/>
    <property type="match status" value="1"/>
</dbReference>
<dbReference type="AlphaFoldDB" id="A0A1A9S2T3"/>
<keyword evidence="3" id="KW-0378">Hydrolase</keyword>
<dbReference type="GO" id="GO:0008234">
    <property type="term" value="F:cysteine-type peptidase activity"/>
    <property type="evidence" value="ECO:0007669"/>
    <property type="project" value="UniProtKB-KW"/>
</dbReference>
<feature type="signal peptide" evidence="6">
    <location>
        <begin position="1"/>
        <end position="25"/>
    </location>
</feature>
<dbReference type="STRING" id="1795827.A7P95_00830"/>
<sequence length="203" mass="22038">MKWIKQASIFALTALSLALPLSAQAAPEGLDNDALERLIRERTGHGSNASSSSSGRQSSGSRSSSSSRPSGSQDEAGDLIMNAMSLIGLSYRFGGNSPTQGLDCSGFMQYIFKRSMGITLPRTSAEMATVGQQVDRANLKPGDMVFFGGGGRVSHVGMYIGNDRFIHAPRTGRDIEITSMNGNYWKNRYITARRVDRSTRFTR</sequence>
<dbReference type="OrthoDB" id="9807055at2"/>
<dbReference type="SUPFAM" id="SSF54001">
    <property type="entry name" value="Cysteine proteinases"/>
    <property type="match status" value="1"/>
</dbReference>
<gene>
    <name evidence="8" type="ORF">A7P95_00830</name>
</gene>
<dbReference type="PANTHER" id="PTHR47053:SF1">
    <property type="entry name" value="MUREIN DD-ENDOPEPTIDASE MEPH-RELATED"/>
    <property type="match status" value="1"/>
</dbReference>
<dbReference type="InterPro" id="IPR000064">
    <property type="entry name" value="NLP_P60_dom"/>
</dbReference>
<dbReference type="InterPro" id="IPR038765">
    <property type="entry name" value="Papain-like_cys_pep_sf"/>
</dbReference>
<keyword evidence="2" id="KW-0645">Protease</keyword>
<protein>
    <submittedName>
        <fullName evidence="8">Peptidase C40 NLP/P60</fullName>
    </submittedName>
</protein>
<proteinExistence type="inferred from homology"/>